<gene>
    <name evidence="3" type="ORF">CYCCA115_LOCUS18388</name>
</gene>
<keyword evidence="2" id="KW-0732">Signal</keyword>
<evidence type="ECO:0000313" key="4">
    <source>
        <dbReference type="Proteomes" id="UP001295423"/>
    </source>
</evidence>
<reference evidence="3" key="1">
    <citation type="submission" date="2023-08" db="EMBL/GenBank/DDBJ databases">
        <authorList>
            <person name="Audoor S."/>
            <person name="Bilcke G."/>
        </authorList>
    </citation>
    <scope>NUCLEOTIDE SEQUENCE</scope>
</reference>
<evidence type="ECO:0000256" key="2">
    <source>
        <dbReference type="SAM" id="SignalP"/>
    </source>
</evidence>
<dbReference type="EMBL" id="CAKOGP040002036">
    <property type="protein sequence ID" value="CAJ1959971.1"/>
    <property type="molecule type" value="Genomic_DNA"/>
</dbReference>
<evidence type="ECO:0000256" key="1">
    <source>
        <dbReference type="SAM" id="MobiDB-lite"/>
    </source>
</evidence>
<evidence type="ECO:0000313" key="3">
    <source>
        <dbReference type="EMBL" id="CAJ1959971.1"/>
    </source>
</evidence>
<sequence>MKLFCSILLVALATVSAAPVDTCDEQKSCVDFELKTMTSSSCVDGDCPVEVCMIIDGNMSNEHGNCQKKDDNFSHMCAQSDTETGCAKFDELTGLPQLGQSGPDGQCDLDGENNGKIFGGKCGGVNTAKMCQEGKPGDTLYWILKDGNDAVIEDPNPKRFDFTFHPTVGCEAEVHCFNHEYRCGGGKPDDEQSKKERTWAFTIPPAGGTCDVCDLSQPPILSPPSGPPPTAPIAPTPAPVGDNNPPPTPGGGGDPHFKTWKDEHIQYHGQCDLVLAKDEEFANGLGIDVHIRTKLVRYWSYIKTAVIRIGNDILEIEGSATEFDVETHYWVNYEYQAELTEFAGFPVKMFSQRGTSITKNRIEIDLSSKYPGQKIALSTFKEFVKVDFVKPTVESFGNAVGMLGDFKTGKTLARDGITELNDFTDFGREWQVLPSDKKYFRTSSTPEFPELCIEPEDPRGDRQRRLNESNITEEQAEAACAGLKDALDRKDCVYDILATQDMDMAGAF</sequence>
<dbReference type="Proteomes" id="UP001295423">
    <property type="component" value="Unassembled WGS sequence"/>
</dbReference>
<keyword evidence="4" id="KW-1185">Reference proteome</keyword>
<feature type="chain" id="PRO_5042119307" description="VWFD domain-containing protein" evidence="2">
    <location>
        <begin position="18"/>
        <end position="508"/>
    </location>
</feature>
<comment type="caution">
    <text evidence="3">The sequence shown here is derived from an EMBL/GenBank/DDBJ whole genome shotgun (WGS) entry which is preliminary data.</text>
</comment>
<protein>
    <recommendedName>
        <fullName evidence="5">VWFD domain-containing protein</fullName>
    </recommendedName>
</protein>
<dbReference type="AlphaFoldDB" id="A0AAD2G1X7"/>
<name>A0AAD2G1X7_9STRA</name>
<feature type="signal peptide" evidence="2">
    <location>
        <begin position="1"/>
        <end position="17"/>
    </location>
</feature>
<evidence type="ECO:0008006" key="5">
    <source>
        <dbReference type="Google" id="ProtNLM"/>
    </source>
</evidence>
<feature type="region of interest" description="Disordered" evidence="1">
    <location>
        <begin position="218"/>
        <end position="258"/>
    </location>
</feature>
<organism evidence="3 4">
    <name type="scientific">Cylindrotheca closterium</name>
    <dbReference type="NCBI Taxonomy" id="2856"/>
    <lineage>
        <taxon>Eukaryota</taxon>
        <taxon>Sar</taxon>
        <taxon>Stramenopiles</taxon>
        <taxon>Ochrophyta</taxon>
        <taxon>Bacillariophyta</taxon>
        <taxon>Bacillariophyceae</taxon>
        <taxon>Bacillariophycidae</taxon>
        <taxon>Bacillariales</taxon>
        <taxon>Bacillariaceae</taxon>
        <taxon>Cylindrotheca</taxon>
    </lineage>
</organism>
<feature type="compositionally biased region" description="Pro residues" evidence="1">
    <location>
        <begin position="220"/>
        <end position="249"/>
    </location>
</feature>
<accession>A0AAD2G1X7</accession>
<proteinExistence type="predicted"/>